<evidence type="ECO:0000256" key="3">
    <source>
        <dbReference type="ARBA" id="ARBA00022741"/>
    </source>
</evidence>
<dbReference type="InterPro" id="IPR034646">
    <property type="entry name" value="ADCK3_dom"/>
</dbReference>
<dbReference type="InterPro" id="IPR051409">
    <property type="entry name" value="Atypical_kinase_ADCK"/>
</dbReference>
<evidence type="ECO:0000256" key="2">
    <source>
        <dbReference type="ARBA" id="ARBA00022679"/>
    </source>
</evidence>
<dbReference type="RefSeq" id="WP_109389142.1">
    <property type="nucleotide sequence ID" value="NZ_QETF01000012.1"/>
</dbReference>
<evidence type="ECO:0000313" key="6">
    <source>
        <dbReference type="EMBL" id="PWG16545.1"/>
    </source>
</evidence>
<keyword evidence="4" id="KW-0067">ATP-binding</keyword>
<evidence type="ECO:0000313" key="7">
    <source>
        <dbReference type="Proteomes" id="UP000245293"/>
    </source>
</evidence>
<dbReference type="AlphaFoldDB" id="A0A2V1P268"/>
<organism evidence="6 7">
    <name type="scientific">Salibaculum griseiflavum</name>
    <dbReference type="NCBI Taxonomy" id="1914409"/>
    <lineage>
        <taxon>Bacteria</taxon>
        <taxon>Pseudomonadati</taxon>
        <taxon>Pseudomonadota</taxon>
        <taxon>Alphaproteobacteria</taxon>
        <taxon>Rhodobacterales</taxon>
        <taxon>Roseobacteraceae</taxon>
        <taxon>Salibaculum</taxon>
    </lineage>
</organism>
<feature type="domain" description="ABC1 atypical kinase-like" evidence="5">
    <location>
        <begin position="101"/>
        <end position="327"/>
    </location>
</feature>
<dbReference type="Proteomes" id="UP000245293">
    <property type="component" value="Unassembled WGS sequence"/>
</dbReference>
<comment type="caution">
    <text evidence="6">The sequence shown here is derived from an EMBL/GenBank/DDBJ whole genome shotgun (WGS) entry which is preliminary data.</text>
</comment>
<protein>
    <submittedName>
        <fullName evidence="6">Ubiquinol-cytochrome C reductase</fullName>
    </submittedName>
</protein>
<gene>
    <name evidence="6" type="ORF">DFK10_11305</name>
</gene>
<proteinExistence type="inferred from homology"/>
<dbReference type="CDD" id="cd13970">
    <property type="entry name" value="ABC1_ADCK3"/>
    <property type="match status" value="1"/>
</dbReference>
<reference evidence="7" key="1">
    <citation type="submission" date="2018-05" db="EMBL/GenBank/DDBJ databases">
        <authorList>
            <person name="Du Z."/>
            <person name="Wang X."/>
        </authorList>
    </citation>
    <scope>NUCLEOTIDE SEQUENCE [LARGE SCALE GENOMIC DNA]</scope>
    <source>
        <strain evidence="7">WDS4C29</strain>
    </source>
</reference>
<dbReference type="EMBL" id="QETF01000012">
    <property type="protein sequence ID" value="PWG16545.1"/>
    <property type="molecule type" value="Genomic_DNA"/>
</dbReference>
<dbReference type="InterPro" id="IPR011009">
    <property type="entry name" value="Kinase-like_dom_sf"/>
</dbReference>
<dbReference type="PANTHER" id="PTHR43851">
    <property type="match status" value="1"/>
</dbReference>
<name>A0A2V1P268_9RHOB</name>
<keyword evidence="2" id="KW-0808">Transferase</keyword>
<evidence type="ECO:0000259" key="5">
    <source>
        <dbReference type="Pfam" id="PF03109"/>
    </source>
</evidence>
<dbReference type="GO" id="GO:0005524">
    <property type="term" value="F:ATP binding"/>
    <property type="evidence" value="ECO:0007669"/>
    <property type="project" value="UniProtKB-KW"/>
</dbReference>
<dbReference type="OrthoDB" id="9795390at2"/>
<dbReference type="SUPFAM" id="SSF56112">
    <property type="entry name" value="Protein kinase-like (PK-like)"/>
    <property type="match status" value="1"/>
</dbReference>
<dbReference type="Pfam" id="PF03109">
    <property type="entry name" value="ABC1"/>
    <property type="match status" value="1"/>
</dbReference>
<keyword evidence="7" id="KW-1185">Reference proteome</keyword>
<sequence>MPKPHPGRTGGLPVPSRRLGRSARLGGLAIGLAGRMARDGLAGLGRGERPDRRDLLLTPANLHRITTELARMRGAAMKVGQLVSMDAGAILPPDLAEIMSRLRDGADFMPPKQLKSVLNAAWGPNWLHRFAQFDVRPIAAASIGQVHKAGLRDGRTIAVKVQYPGIARSIDSDVANVGSLMRLSGLVPRGLDLAPLLAEARAQLHAETDYAAEAAHMTHFADLLADDPRFALPRPLADLTTQTVLAMDFVTGAPIEALCEAPQPIRDQVAEALFDLLLREIFEFGLVQTDPNFANYRHDDKTGQIALLDFGATRSLAPWVAPAYGALIRAGMAGRREEMVMAATRLGLLDDSLRPDHRARVIAMMETAFGDLACHPVYDFSDQGLAHTLQAEGMALAQEGLAPAPPPADVLFVQRKIGGLYLLAARLGARVPLHTLLERHLP</sequence>
<accession>A0A2V1P268</accession>
<evidence type="ECO:0000256" key="1">
    <source>
        <dbReference type="ARBA" id="ARBA00009670"/>
    </source>
</evidence>
<dbReference type="PANTHER" id="PTHR43851:SF3">
    <property type="entry name" value="COENZYME Q8"/>
    <property type="match status" value="1"/>
</dbReference>
<dbReference type="InterPro" id="IPR004147">
    <property type="entry name" value="ABC1_dom"/>
</dbReference>
<dbReference type="GO" id="GO:0006744">
    <property type="term" value="P:ubiquinone biosynthetic process"/>
    <property type="evidence" value="ECO:0007669"/>
    <property type="project" value="TreeGrafter"/>
</dbReference>
<evidence type="ECO:0000256" key="4">
    <source>
        <dbReference type="ARBA" id="ARBA00022840"/>
    </source>
</evidence>
<dbReference type="GO" id="GO:0016740">
    <property type="term" value="F:transferase activity"/>
    <property type="evidence" value="ECO:0007669"/>
    <property type="project" value="UniProtKB-KW"/>
</dbReference>
<comment type="similarity">
    <text evidence="1">Belongs to the protein kinase superfamily. ADCK protein kinase family.</text>
</comment>
<keyword evidence="3" id="KW-0547">Nucleotide-binding</keyword>